<comment type="caution">
    <text evidence="1">The sequence shown here is derived from an EMBL/GenBank/DDBJ whole genome shotgun (WGS) entry which is preliminary data.</text>
</comment>
<gene>
    <name evidence="1" type="ORF">MSG28_001886</name>
</gene>
<accession>A0ACC0JTC2</accession>
<evidence type="ECO:0000313" key="2">
    <source>
        <dbReference type="Proteomes" id="UP001064048"/>
    </source>
</evidence>
<evidence type="ECO:0000313" key="1">
    <source>
        <dbReference type="EMBL" id="KAI8427299.1"/>
    </source>
</evidence>
<reference evidence="1 2" key="1">
    <citation type="journal article" date="2022" name="Genome Biol. Evol.">
        <title>The Spruce Budworm Genome: Reconstructing the Evolutionary History of Antifreeze Proteins.</title>
        <authorList>
            <person name="Beliveau C."/>
            <person name="Gagne P."/>
            <person name="Picq S."/>
            <person name="Vernygora O."/>
            <person name="Keeling C.I."/>
            <person name="Pinkney K."/>
            <person name="Doucet D."/>
            <person name="Wen F."/>
            <person name="Johnston J.S."/>
            <person name="Maaroufi H."/>
            <person name="Boyle B."/>
            <person name="Laroche J."/>
            <person name="Dewar K."/>
            <person name="Juretic N."/>
            <person name="Blackburn G."/>
            <person name="Nisole A."/>
            <person name="Brunet B."/>
            <person name="Brandao M."/>
            <person name="Lumley L."/>
            <person name="Duan J."/>
            <person name="Quan G."/>
            <person name="Lucarotti C.J."/>
            <person name="Roe A.D."/>
            <person name="Sperling F.A.H."/>
            <person name="Levesque R.C."/>
            <person name="Cusson M."/>
        </authorList>
    </citation>
    <scope>NUCLEOTIDE SEQUENCE [LARGE SCALE GENOMIC DNA]</scope>
    <source>
        <strain evidence="1">Glfc:IPQL:Cfum</strain>
    </source>
</reference>
<organism evidence="1 2">
    <name type="scientific">Choristoneura fumiferana</name>
    <name type="common">Spruce budworm moth</name>
    <name type="synonym">Archips fumiferana</name>
    <dbReference type="NCBI Taxonomy" id="7141"/>
    <lineage>
        <taxon>Eukaryota</taxon>
        <taxon>Metazoa</taxon>
        <taxon>Ecdysozoa</taxon>
        <taxon>Arthropoda</taxon>
        <taxon>Hexapoda</taxon>
        <taxon>Insecta</taxon>
        <taxon>Pterygota</taxon>
        <taxon>Neoptera</taxon>
        <taxon>Endopterygota</taxon>
        <taxon>Lepidoptera</taxon>
        <taxon>Glossata</taxon>
        <taxon>Ditrysia</taxon>
        <taxon>Tortricoidea</taxon>
        <taxon>Tortricidae</taxon>
        <taxon>Tortricinae</taxon>
        <taxon>Choristoneura</taxon>
    </lineage>
</organism>
<sequence>MRMRALLRLRVRFRPKGEEGEKEGKSWASGSPTHPISHQFPENLRNDQFHRDDSTTVGLIGPFQVSMSTSTLLRSLIYALSPAKPIGRQFVAKRGRVLGQNAKKYNDDPATTRAVCTHASFSLTRASGSAPRCCAFVRGSARVVFGNRAQFPRELCIFPL</sequence>
<proteinExistence type="predicted"/>
<name>A0ACC0JTC2_CHOFU</name>
<protein>
    <submittedName>
        <fullName evidence="1">Uncharacterized protein</fullName>
    </submittedName>
</protein>
<dbReference type="EMBL" id="CM046103">
    <property type="protein sequence ID" value="KAI8427299.1"/>
    <property type="molecule type" value="Genomic_DNA"/>
</dbReference>
<dbReference type="Proteomes" id="UP001064048">
    <property type="component" value="Chromosome 3"/>
</dbReference>
<keyword evidence="2" id="KW-1185">Reference proteome</keyword>